<comment type="subcellular location">
    <subcellularLocation>
        <location evidence="1">Cytoplasm</location>
        <location evidence="1">Cytoskeleton</location>
        <location evidence="1">Flagellum axoneme</location>
    </subcellularLocation>
    <subcellularLocation>
        <location evidence="8">Cytoplasm</location>
        <location evidence="8">Cytoskeleton</location>
        <location evidence="8">Flagellum basal body</location>
    </subcellularLocation>
</comment>
<gene>
    <name evidence="16" type="ORF">RN001_006612</name>
</gene>
<evidence type="ECO:0000256" key="5">
    <source>
        <dbReference type="ARBA" id="ARBA00023069"/>
    </source>
</evidence>
<keyword evidence="7" id="KW-0966">Cell projection</keyword>
<evidence type="ECO:0000313" key="16">
    <source>
        <dbReference type="EMBL" id="KAK4883293.1"/>
    </source>
</evidence>
<feature type="domain" description="Dynein regulatory complex protein 1/2 N-terminal" evidence="15">
    <location>
        <begin position="15"/>
        <end position="113"/>
    </location>
</feature>
<dbReference type="Pfam" id="PF14772">
    <property type="entry name" value="NYD-SP28"/>
    <property type="match status" value="1"/>
</dbReference>
<comment type="similarity">
    <text evidence="9">Belongs to the DRC2 family.</text>
</comment>
<dbReference type="AlphaFoldDB" id="A0AAN7QL35"/>
<keyword evidence="17" id="KW-1185">Reference proteome</keyword>
<keyword evidence="6" id="KW-0206">Cytoskeleton</keyword>
<evidence type="ECO:0000256" key="10">
    <source>
        <dbReference type="ARBA" id="ARBA00040899"/>
    </source>
</evidence>
<evidence type="ECO:0000256" key="6">
    <source>
        <dbReference type="ARBA" id="ARBA00023212"/>
    </source>
</evidence>
<organism evidence="16 17">
    <name type="scientific">Aquatica leii</name>
    <dbReference type="NCBI Taxonomy" id="1421715"/>
    <lineage>
        <taxon>Eukaryota</taxon>
        <taxon>Metazoa</taxon>
        <taxon>Ecdysozoa</taxon>
        <taxon>Arthropoda</taxon>
        <taxon>Hexapoda</taxon>
        <taxon>Insecta</taxon>
        <taxon>Pterygota</taxon>
        <taxon>Neoptera</taxon>
        <taxon>Endopterygota</taxon>
        <taxon>Coleoptera</taxon>
        <taxon>Polyphaga</taxon>
        <taxon>Elateriformia</taxon>
        <taxon>Elateroidea</taxon>
        <taxon>Lampyridae</taxon>
        <taxon>Luciolinae</taxon>
        <taxon>Aquatica</taxon>
    </lineage>
</organism>
<evidence type="ECO:0000256" key="9">
    <source>
        <dbReference type="ARBA" id="ARBA00038424"/>
    </source>
</evidence>
<evidence type="ECO:0000256" key="11">
    <source>
        <dbReference type="ARBA" id="ARBA00041517"/>
    </source>
</evidence>
<dbReference type="PANTHER" id="PTHR21625">
    <property type="entry name" value="NYD-SP28 PROTEIN"/>
    <property type="match status" value="1"/>
</dbReference>
<evidence type="ECO:0000313" key="17">
    <source>
        <dbReference type="Proteomes" id="UP001353858"/>
    </source>
</evidence>
<comment type="function">
    <text evidence="12">Component of the nexin-dynein regulatory complex (N-DRC), a key regulator of ciliary/flagellar motility which maintains the alignment and integrity of the distal axoneme and regulates microtubule sliding in motile axonemes. Plays a critical role in the assembly of N-DRC and also stabilizes the assembly of multiple inner dynein arms and radial spokes. Coassembles with DRC1 to form a central scaffold needed for assembly of the N-DRC and its attachment to the outer doublet microtubules.</text>
</comment>
<dbReference type="GO" id="GO:0003352">
    <property type="term" value="P:regulation of cilium movement"/>
    <property type="evidence" value="ECO:0007669"/>
    <property type="project" value="TreeGrafter"/>
</dbReference>
<evidence type="ECO:0000259" key="15">
    <source>
        <dbReference type="Pfam" id="PF14772"/>
    </source>
</evidence>
<evidence type="ECO:0000256" key="13">
    <source>
        <dbReference type="SAM" id="Coils"/>
    </source>
</evidence>
<evidence type="ECO:0000256" key="12">
    <source>
        <dbReference type="ARBA" id="ARBA00045865"/>
    </source>
</evidence>
<evidence type="ECO:0000256" key="14">
    <source>
        <dbReference type="SAM" id="MobiDB-lite"/>
    </source>
</evidence>
<evidence type="ECO:0000256" key="7">
    <source>
        <dbReference type="ARBA" id="ARBA00023273"/>
    </source>
</evidence>
<dbReference type="PANTHER" id="PTHR21625:SF0">
    <property type="entry name" value="DYNEIN REGULATORY COMPLEX SUBUNIT 2"/>
    <property type="match status" value="1"/>
</dbReference>
<name>A0AAN7QL35_9COLE</name>
<dbReference type="GO" id="GO:0070286">
    <property type="term" value="P:axonemal dynein complex assembly"/>
    <property type="evidence" value="ECO:0007669"/>
    <property type="project" value="InterPro"/>
</dbReference>
<dbReference type="GO" id="GO:0005858">
    <property type="term" value="C:axonemal dynein complex"/>
    <property type="evidence" value="ECO:0007669"/>
    <property type="project" value="InterPro"/>
</dbReference>
<reference evidence="17" key="1">
    <citation type="submission" date="2023-01" db="EMBL/GenBank/DDBJ databases">
        <title>Key to firefly adult light organ development and bioluminescence: homeobox transcription factors regulate luciferase expression and transportation to peroxisome.</title>
        <authorList>
            <person name="Fu X."/>
        </authorList>
    </citation>
    <scope>NUCLEOTIDE SEQUENCE [LARGE SCALE GENOMIC DNA]</scope>
</reference>
<evidence type="ECO:0000256" key="3">
    <source>
        <dbReference type="ARBA" id="ARBA00022846"/>
    </source>
</evidence>
<keyword evidence="2" id="KW-0963">Cytoplasm</keyword>
<dbReference type="InterPro" id="IPR039505">
    <property type="entry name" value="DRC1/2_N"/>
</dbReference>
<protein>
    <recommendedName>
        <fullName evidence="10">Dynein regulatory complex subunit 2</fullName>
    </recommendedName>
    <alternativeName>
        <fullName evidence="11">Coiled-coil domain-containing protein 65</fullName>
    </alternativeName>
</protein>
<comment type="caution">
    <text evidence="16">The sequence shown here is derived from an EMBL/GenBank/DDBJ whole genome shotgun (WGS) entry which is preliminary data.</text>
</comment>
<keyword evidence="5" id="KW-0969">Cilium</keyword>
<keyword evidence="4 13" id="KW-0175">Coiled coil</keyword>
<sequence>MPALSAEEKAALKEAKKREKQRQDELRRRQLRHDYLSREVKFAQINIKQHETKWKKMLIGIALPRMRADLEYAWHSFERIIDFKDFEISLLLDELNDGEEQSLMNFRNHSEHIHNLFLKYGDYLKNFQKDYEANLNQVKADSEKEVEEIRKKSDESEEYYKTMLFGLEVAKKEQERLVRGDYLSKLDEESNKYNNIIQNLQANLERKYCDFWDSTTSFLKSNQENTEDRRKLYEVLSVQDDALQKVCVEQSSKLLAMQKSFKKLKDHFMQVQKAQEIKISDLMSERQYFADAFWTLKIRLSLDKDVDSSSLTLLTVESNDIREHLTYIVKKGKTILKLAAVCRKLETLSEKILPFPQSSEEKERIEPLDEKHLNSIGKLDKFWQRVAQADAIRHSINEEREYLKKANLALKQKIHHYCKCLECPPPEVKHPEKNKSKVNSSSIPITDCQLFAKQYQKFK</sequence>
<evidence type="ECO:0000256" key="2">
    <source>
        <dbReference type="ARBA" id="ARBA00022490"/>
    </source>
</evidence>
<feature type="region of interest" description="Disordered" evidence="14">
    <location>
        <begin position="1"/>
        <end position="25"/>
    </location>
</feature>
<evidence type="ECO:0000256" key="8">
    <source>
        <dbReference type="ARBA" id="ARBA00037841"/>
    </source>
</evidence>
<dbReference type="InterPro" id="IPR039750">
    <property type="entry name" value="DRC1/DRC2"/>
</dbReference>
<evidence type="ECO:0000256" key="1">
    <source>
        <dbReference type="ARBA" id="ARBA00004611"/>
    </source>
</evidence>
<proteinExistence type="inferred from homology"/>
<feature type="coiled-coil region" evidence="13">
    <location>
        <begin position="128"/>
        <end position="159"/>
    </location>
</feature>
<dbReference type="Proteomes" id="UP001353858">
    <property type="component" value="Unassembled WGS sequence"/>
</dbReference>
<evidence type="ECO:0000256" key="4">
    <source>
        <dbReference type="ARBA" id="ARBA00023054"/>
    </source>
</evidence>
<accession>A0AAN7QL35</accession>
<dbReference type="GO" id="GO:0060285">
    <property type="term" value="P:cilium-dependent cell motility"/>
    <property type="evidence" value="ECO:0007669"/>
    <property type="project" value="TreeGrafter"/>
</dbReference>
<keyword evidence="3" id="KW-0282">Flagellum</keyword>
<dbReference type="EMBL" id="JARPUR010000002">
    <property type="protein sequence ID" value="KAK4883293.1"/>
    <property type="molecule type" value="Genomic_DNA"/>
</dbReference>